<evidence type="ECO:0000256" key="1">
    <source>
        <dbReference type="SAM" id="MobiDB-lite"/>
    </source>
</evidence>
<accession>A0A396IRK5</accession>
<organism evidence="2 3">
    <name type="scientific">Medicago truncatula</name>
    <name type="common">Barrel medic</name>
    <name type="synonym">Medicago tribuloides</name>
    <dbReference type="NCBI Taxonomy" id="3880"/>
    <lineage>
        <taxon>Eukaryota</taxon>
        <taxon>Viridiplantae</taxon>
        <taxon>Streptophyta</taxon>
        <taxon>Embryophyta</taxon>
        <taxon>Tracheophyta</taxon>
        <taxon>Spermatophyta</taxon>
        <taxon>Magnoliopsida</taxon>
        <taxon>eudicotyledons</taxon>
        <taxon>Gunneridae</taxon>
        <taxon>Pentapetalae</taxon>
        <taxon>rosids</taxon>
        <taxon>fabids</taxon>
        <taxon>Fabales</taxon>
        <taxon>Fabaceae</taxon>
        <taxon>Papilionoideae</taxon>
        <taxon>50 kb inversion clade</taxon>
        <taxon>NPAAA clade</taxon>
        <taxon>Hologalegina</taxon>
        <taxon>IRL clade</taxon>
        <taxon>Trifolieae</taxon>
        <taxon>Medicago</taxon>
    </lineage>
</organism>
<proteinExistence type="predicted"/>
<name>A0A396IRK5_MEDTR</name>
<reference evidence="3" key="1">
    <citation type="journal article" date="2018" name="Nat. Plants">
        <title>Whole-genome landscape of Medicago truncatula symbiotic genes.</title>
        <authorList>
            <person name="Pecrix Y."/>
            <person name="Staton S.E."/>
            <person name="Sallet E."/>
            <person name="Lelandais-Briere C."/>
            <person name="Moreau S."/>
            <person name="Carrere S."/>
            <person name="Blein T."/>
            <person name="Jardinaud M.F."/>
            <person name="Latrasse D."/>
            <person name="Zouine M."/>
            <person name="Zahm M."/>
            <person name="Kreplak J."/>
            <person name="Mayjonade B."/>
            <person name="Satge C."/>
            <person name="Perez M."/>
            <person name="Cauet S."/>
            <person name="Marande W."/>
            <person name="Chantry-Darmon C."/>
            <person name="Lopez-Roques C."/>
            <person name="Bouchez O."/>
            <person name="Berard A."/>
            <person name="Debelle F."/>
            <person name="Munos S."/>
            <person name="Bendahmane A."/>
            <person name="Berges H."/>
            <person name="Niebel A."/>
            <person name="Buitink J."/>
            <person name="Frugier F."/>
            <person name="Benhamed M."/>
            <person name="Crespi M."/>
            <person name="Gouzy J."/>
            <person name="Gamas P."/>
        </authorList>
    </citation>
    <scope>NUCLEOTIDE SEQUENCE [LARGE SCALE GENOMIC DNA]</scope>
    <source>
        <strain evidence="3">cv. Jemalong A17</strain>
    </source>
</reference>
<evidence type="ECO:0000313" key="2">
    <source>
        <dbReference type="EMBL" id="RHN67980.1"/>
    </source>
</evidence>
<comment type="caution">
    <text evidence="2">The sequence shown here is derived from an EMBL/GenBank/DDBJ whole genome shotgun (WGS) entry which is preliminary data.</text>
</comment>
<gene>
    <name evidence="2" type="ORF">MtrunA17_Chr3g0108721</name>
</gene>
<evidence type="ECO:0000313" key="3">
    <source>
        <dbReference type="Proteomes" id="UP000265566"/>
    </source>
</evidence>
<dbReference type="EMBL" id="PSQE01000003">
    <property type="protein sequence ID" value="RHN67980.1"/>
    <property type="molecule type" value="Genomic_DNA"/>
</dbReference>
<dbReference type="Gramene" id="rna16250">
    <property type="protein sequence ID" value="RHN67980.1"/>
    <property type="gene ID" value="gene16250"/>
</dbReference>
<sequence>MRHNSMFSSSVRSATRFTSRFGQIRTYTRHSRTQVDKGKRKISCMKH</sequence>
<feature type="region of interest" description="Disordered" evidence="1">
    <location>
        <begin position="28"/>
        <end position="47"/>
    </location>
</feature>
<protein>
    <submittedName>
        <fullName evidence="2">Uncharacterized protein</fullName>
    </submittedName>
</protein>
<dbReference type="AlphaFoldDB" id="A0A396IRK5"/>
<dbReference type="Proteomes" id="UP000265566">
    <property type="component" value="Chromosome 3"/>
</dbReference>